<dbReference type="RefSeq" id="WP_279243121.1">
    <property type="nucleotide sequence ID" value="NZ_CP036501.1"/>
</dbReference>
<comment type="similarity">
    <text evidence="2">Belongs to the asparagine synthetase family.</text>
</comment>
<evidence type="ECO:0000256" key="3">
    <source>
        <dbReference type="ARBA" id="ARBA00012737"/>
    </source>
</evidence>
<dbReference type="InterPro" id="IPR017932">
    <property type="entry name" value="GATase_2_dom"/>
</dbReference>
<keyword evidence="10" id="KW-1185">Reference proteome</keyword>
<reference evidence="9 10" key="1">
    <citation type="submission" date="2019-02" db="EMBL/GenBank/DDBJ databases">
        <title>Halieaceae_genomes.</title>
        <authorList>
            <person name="Li S.-H."/>
        </authorList>
    </citation>
    <scope>NUCLEOTIDE SEQUENCE [LARGE SCALE GENOMIC DNA]</scope>
    <source>
        <strain evidence="9 10">JH123</strain>
    </source>
</reference>
<evidence type="ECO:0000256" key="2">
    <source>
        <dbReference type="ARBA" id="ARBA00005752"/>
    </source>
</evidence>
<dbReference type="SUPFAM" id="SSF56235">
    <property type="entry name" value="N-terminal nucleophile aminohydrolases (Ntn hydrolases)"/>
    <property type="match status" value="1"/>
</dbReference>
<dbReference type="Proteomes" id="UP001317963">
    <property type="component" value="Chromosome"/>
</dbReference>
<dbReference type="InterPro" id="IPR006426">
    <property type="entry name" value="Asn_synth_AEB"/>
</dbReference>
<sequence length="592" mass="67420">MCGIYGYFDCGKNTISTTVLDQMGDVIEHRGPDGRGQYYDTEARVALGNQRLAILDVEHGQQPFLSDDKNIVVVQNGEIFNHIEVAKELSADGYHCKTSCDTEVILRLYERDGIEGLPILNGMFAIAIYDKNIDALFLIRDRVGEKPLHFSHANGLLLFSSEIKSILQAINKKTPNLEAINQFLTFNYVPPPLTMFEGIFHVMPGTYLKITKDSIEEFTWYDLSKIEINEQSESKWIEDFNSVLDDAVRIRLRSDVPFGAFLSGGVDSSSVVGLMSKHLPMPVNTFCIGFNDQKYDESPFAAAAAKRFNTCHMMEKVEENMTSLWPTATYHCDQPHGDVSFLPTFKVAQLAAKKVKMVLTGDGADELFAGYDKYRDFFGEDTDMLSDYDFQVRYLDNISLFNEDSKSKLLSKKSKKRIKDLSVFNVVKPLFDKSKSMDRINQALYIDSMLLLPGNNLVKPDRMGMAVSIENRAPFLDYRMLSLAFSMPGNLKLKNGTTKYLYKKAVTPLIGENLSYRKKQMFTVPIGEWFKTDLAEMCKDLLLSKKTKQRGIFNYEYVASILESHQNGNENNTREIRALMAIEIWFREFFDK</sequence>
<name>A0ABY6Q4W1_9GAMM</name>
<dbReference type="CDD" id="cd01991">
    <property type="entry name" value="Asn_synthase_B_C"/>
    <property type="match status" value="1"/>
</dbReference>
<protein>
    <recommendedName>
        <fullName evidence="3">asparagine synthase (glutamine-hydrolyzing)</fullName>
        <ecNumber evidence="3">6.3.5.4</ecNumber>
    </recommendedName>
</protein>
<evidence type="ECO:0000256" key="7">
    <source>
        <dbReference type="ARBA" id="ARBA00048741"/>
    </source>
</evidence>
<evidence type="ECO:0000313" key="9">
    <source>
        <dbReference type="EMBL" id="UZP74307.1"/>
    </source>
</evidence>
<dbReference type="InterPro" id="IPR051786">
    <property type="entry name" value="ASN_synthetase/amidase"/>
</dbReference>
<evidence type="ECO:0000256" key="5">
    <source>
        <dbReference type="ARBA" id="ARBA00022840"/>
    </source>
</evidence>
<dbReference type="PANTHER" id="PTHR43284:SF1">
    <property type="entry name" value="ASPARAGINE SYNTHETASE"/>
    <property type="match status" value="1"/>
</dbReference>
<proteinExistence type="inferred from homology"/>
<evidence type="ECO:0000256" key="1">
    <source>
        <dbReference type="ARBA" id="ARBA00005187"/>
    </source>
</evidence>
<dbReference type="EMBL" id="CP036501">
    <property type="protein sequence ID" value="UZP74307.1"/>
    <property type="molecule type" value="Genomic_DNA"/>
</dbReference>
<dbReference type="InterPro" id="IPR014729">
    <property type="entry name" value="Rossmann-like_a/b/a_fold"/>
</dbReference>
<dbReference type="Pfam" id="PF13537">
    <property type="entry name" value="GATase_7"/>
    <property type="match status" value="1"/>
</dbReference>
<dbReference type="InterPro" id="IPR029055">
    <property type="entry name" value="Ntn_hydrolases_N"/>
</dbReference>
<accession>A0ABY6Q4W1</accession>
<dbReference type="InterPro" id="IPR001962">
    <property type="entry name" value="Asn_synthase"/>
</dbReference>
<gene>
    <name evidence="9" type="primary">asnB</name>
    <name evidence="9" type="ORF">E0F26_05905</name>
</gene>
<dbReference type="Gene3D" id="3.60.20.10">
    <property type="entry name" value="Glutamine Phosphoribosylpyrophosphate, subunit 1, domain 1"/>
    <property type="match status" value="1"/>
</dbReference>
<feature type="domain" description="Glutamine amidotransferase type-2" evidence="8">
    <location>
        <begin position="2"/>
        <end position="213"/>
    </location>
</feature>
<dbReference type="EC" id="6.3.5.4" evidence="3"/>
<dbReference type="CDD" id="cd00712">
    <property type="entry name" value="AsnB"/>
    <property type="match status" value="1"/>
</dbReference>
<dbReference type="GO" id="GO:0004066">
    <property type="term" value="F:asparagine synthase (glutamine-hydrolyzing) activity"/>
    <property type="evidence" value="ECO:0007669"/>
    <property type="project" value="UniProtKB-EC"/>
</dbReference>
<dbReference type="NCBIfam" id="TIGR01536">
    <property type="entry name" value="asn_synth_AEB"/>
    <property type="match status" value="1"/>
</dbReference>
<comment type="pathway">
    <text evidence="1">Amino-acid biosynthesis; L-asparagine biosynthesis; L-asparagine from L-aspartate (L-Gln route): step 1/1.</text>
</comment>
<evidence type="ECO:0000256" key="6">
    <source>
        <dbReference type="ARBA" id="ARBA00022962"/>
    </source>
</evidence>
<organism evidence="9 10">
    <name type="scientific">Candidatus Paraluminiphilus aquimaris</name>
    <dbReference type="NCBI Taxonomy" id="2518994"/>
    <lineage>
        <taxon>Bacteria</taxon>
        <taxon>Pseudomonadati</taxon>
        <taxon>Pseudomonadota</taxon>
        <taxon>Gammaproteobacteria</taxon>
        <taxon>Cellvibrionales</taxon>
        <taxon>Halieaceae</taxon>
        <taxon>Candidatus Paraluminiphilus</taxon>
    </lineage>
</organism>
<keyword evidence="6" id="KW-0315">Glutamine amidotransferase</keyword>
<dbReference type="PANTHER" id="PTHR43284">
    <property type="entry name" value="ASPARAGINE SYNTHETASE (GLUTAMINE-HYDROLYZING)"/>
    <property type="match status" value="1"/>
</dbReference>
<dbReference type="Pfam" id="PF00733">
    <property type="entry name" value="Asn_synthase"/>
    <property type="match status" value="1"/>
</dbReference>
<dbReference type="InterPro" id="IPR033738">
    <property type="entry name" value="AsnB_N"/>
</dbReference>
<evidence type="ECO:0000259" key="8">
    <source>
        <dbReference type="PROSITE" id="PS51278"/>
    </source>
</evidence>
<dbReference type="SUPFAM" id="SSF52402">
    <property type="entry name" value="Adenine nucleotide alpha hydrolases-like"/>
    <property type="match status" value="1"/>
</dbReference>
<dbReference type="PIRSF" id="PIRSF001589">
    <property type="entry name" value="Asn_synthetase_glu-h"/>
    <property type="match status" value="1"/>
</dbReference>
<keyword evidence="4" id="KW-0547">Nucleotide-binding</keyword>
<comment type="catalytic activity">
    <reaction evidence="7">
        <text>L-aspartate + L-glutamine + ATP + H2O = L-asparagine + L-glutamate + AMP + diphosphate + H(+)</text>
        <dbReference type="Rhea" id="RHEA:12228"/>
        <dbReference type="ChEBI" id="CHEBI:15377"/>
        <dbReference type="ChEBI" id="CHEBI:15378"/>
        <dbReference type="ChEBI" id="CHEBI:29985"/>
        <dbReference type="ChEBI" id="CHEBI:29991"/>
        <dbReference type="ChEBI" id="CHEBI:30616"/>
        <dbReference type="ChEBI" id="CHEBI:33019"/>
        <dbReference type="ChEBI" id="CHEBI:58048"/>
        <dbReference type="ChEBI" id="CHEBI:58359"/>
        <dbReference type="ChEBI" id="CHEBI:456215"/>
        <dbReference type="EC" id="6.3.5.4"/>
    </reaction>
</comment>
<dbReference type="PROSITE" id="PS51278">
    <property type="entry name" value="GATASE_TYPE_2"/>
    <property type="match status" value="1"/>
</dbReference>
<keyword evidence="9" id="KW-0436">Ligase</keyword>
<evidence type="ECO:0000256" key="4">
    <source>
        <dbReference type="ARBA" id="ARBA00022741"/>
    </source>
</evidence>
<evidence type="ECO:0000313" key="10">
    <source>
        <dbReference type="Proteomes" id="UP001317963"/>
    </source>
</evidence>
<dbReference type="Gene3D" id="3.40.50.620">
    <property type="entry name" value="HUPs"/>
    <property type="match status" value="1"/>
</dbReference>
<keyword evidence="5" id="KW-0067">ATP-binding</keyword>